<dbReference type="Pfam" id="PF11130">
    <property type="entry name" value="TraC_F_IV"/>
    <property type="match status" value="1"/>
</dbReference>
<dbReference type="CDD" id="cd01127">
    <property type="entry name" value="TrwB_TraG_TraD_VirD4"/>
    <property type="match status" value="1"/>
</dbReference>
<evidence type="ECO:0000313" key="3">
    <source>
        <dbReference type="Proteomes" id="UP000462362"/>
    </source>
</evidence>
<name>A0A6I3S261_9BURK</name>
<gene>
    <name evidence="2" type="primary">traC</name>
    <name evidence="2" type="ORF">GMD42_07845</name>
</gene>
<proteinExistence type="predicted"/>
<evidence type="ECO:0000259" key="1">
    <source>
        <dbReference type="Pfam" id="PF19044"/>
    </source>
</evidence>
<dbReference type="Gene3D" id="1.10.8.730">
    <property type="match status" value="1"/>
</dbReference>
<dbReference type="Gene3D" id="3.40.50.300">
    <property type="entry name" value="P-loop containing nucleotide triphosphate hydrolases"/>
    <property type="match status" value="1"/>
</dbReference>
<dbReference type="PANTHER" id="PTHR38467">
    <property type="match status" value="1"/>
</dbReference>
<dbReference type="InterPro" id="IPR014117">
    <property type="entry name" value="TraC-F-type"/>
</dbReference>
<sequence length="903" mass="100080">MKLKNFLSSAASLFAFQDLKPNFKAHPGSTPTRRKAPLRIDRFADELPYAQFEESDKLCAIAAPDGSFEGLGFVIEVTPQTGTSLNMAKSLEHMIGSILPDGTGVQVSLFGSPFIEPLVELVRSQTLRPTPEDTPARAEQKDLLSAMTQAKAKFLSRSATQAPHPALPILGRNLRCWISVVIPTKDPFASEARDNALLVRKVMVSTLNQWHFAPFVWDERILVHTLSLILNPQLFVNGAWSFSEVDTAREPRTQMVSHETTISVEEDGIVFRSANHPLTVKAVSLSPHGYPQSFSLDKMARAAGDVEGSLGFSSPFLITTYLSKTSYEKGKSYAQLKSARAEQMSATEIARFIPTLQEEARDWRAAVQSFEHGEGLVQLSHQVMIFPTTENVTHEVQTAIGIFKKMSIELMQDHLMHLQGLMASLPMTGGPLLAHDVKLAKRSSTKTSANAANTMPLLGDWKGSGTRAGHVLPTPILSLFSRRGQITHIDPFANPHGNYNGIVTGSSGSGKSVMLNSLALGTLCSNGRVWVIDIGRSYEKLCHCVNGQWIELSDTPRPDGKIDCLNPLSVTKNIEADMDLVLPLIAQMASSNEQLDDLMLSHLQIHIRHIWYEAKALNKVPTITDLTRSLLHNGRLGGAHPRLNDPDWEAYYASLTTEEQKTLDDPRLVDLGVKLMPYAQGGAYASFFEGEANIDFDNHFIVLELEQLNTKKSLQAVVLMLLMYLIDVEMRRGERSQPKLVIIDEAWDLMVRGHSSKFIEAGYRRARKLNGAFFTGTQGPGDYWKSSAAKAALDNADCKFIMKLKESVLSECEKESQLGLDDYEFQQLRSLKGLRDVYSEVLVKIGDAPTSVNRLILDPFSLLVMSTHPKDISDINRFRKEGLSMRKAIEAVLLERGQGEFIP</sequence>
<dbReference type="InterPro" id="IPR043964">
    <property type="entry name" value="P-loop_TraG"/>
</dbReference>
<dbReference type="InterPro" id="IPR027417">
    <property type="entry name" value="P-loop_NTPase"/>
</dbReference>
<feature type="domain" description="TraG P-loop" evidence="1">
    <location>
        <begin position="652"/>
        <end position="892"/>
    </location>
</feature>
<organism evidence="2 3">
    <name type="scientific">Parasutterella excrementihominis</name>
    <dbReference type="NCBI Taxonomy" id="487175"/>
    <lineage>
        <taxon>Bacteria</taxon>
        <taxon>Pseudomonadati</taxon>
        <taxon>Pseudomonadota</taxon>
        <taxon>Betaproteobacteria</taxon>
        <taxon>Burkholderiales</taxon>
        <taxon>Sutterellaceae</taxon>
        <taxon>Parasutterella</taxon>
    </lineage>
</organism>
<dbReference type="InterPro" id="IPR025955">
    <property type="entry name" value="TraC/Conjuga_ATPase"/>
</dbReference>
<dbReference type="RefSeq" id="WP_155165354.1">
    <property type="nucleotide sequence ID" value="NZ_DBGEHT010000209.1"/>
</dbReference>
<dbReference type="Pfam" id="PF19044">
    <property type="entry name" value="P-loop_TraG"/>
    <property type="match status" value="2"/>
</dbReference>
<protein>
    <submittedName>
        <fullName evidence="2">Type IV secretion system protein TraC</fullName>
    </submittedName>
</protein>
<dbReference type="Proteomes" id="UP000462362">
    <property type="component" value="Unassembled WGS sequence"/>
</dbReference>
<accession>A0A6I3S261</accession>
<reference evidence="2 3" key="1">
    <citation type="journal article" date="2019" name="Nat. Med.">
        <title>A library of human gut bacterial isolates paired with longitudinal multiomics data enables mechanistic microbiome research.</title>
        <authorList>
            <person name="Poyet M."/>
            <person name="Groussin M."/>
            <person name="Gibbons S.M."/>
            <person name="Avila-Pacheco J."/>
            <person name="Jiang X."/>
            <person name="Kearney S.M."/>
            <person name="Perrotta A.R."/>
            <person name="Berdy B."/>
            <person name="Zhao S."/>
            <person name="Lieberman T.D."/>
            <person name="Swanson P.K."/>
            <person name="Smith M."/>
            <person name="Roesemann S."/>
            <person name="Alexander J.E."/>
            <person name="Rich S.A."/>
            <person name="Livny J."/>
            <person name="Vlamakis H."/>
            <person name="Clish C."/>
            <person name="Bullock K."/>
            <person name="Deik A."/>
            <person name="Scott J."/>
            <person name="Pierce K.A."/>
            <person name="Xavier R.J."/>
            <person name="Alm E.J."/>
        </authorList>
    </citation>
    <scope>NUCLEOTIDE SEQUENCE [LARGE SCALE GENOMIC DNA]</scope>
    <source>
        <strain evidence="2 3">BIOML-A2</strain>
    </source>
</reference>
<dbReference type="PANTHER" id="PTHR38467:SF1">
    <property type="entry name" value="CONJUGATIVE TRANSFER: ASSEMBLY"/>
    <property type="match status" value="1"/>
</dbReference>
<dbReference type="InterPro" id="IPR053155">
    <property type="entry name" value="F-pilin_assembly_TraC"/>
</dbReference>
<dbReference type="AlphaFoldDB" id="A0A6I3S261"/>
<dbReference type="NCBIfam" id="TIGR02746">
    <property type="entry name" value="TraC-F-type"/>
    <property type="match status" value="1"/>
</dbReference>
<dbReference type="SUPFAM" id="SSF52540">
    <property type="entry name" value="P-loop containing nucleoside triphosphate hydrolases"/>
    <property type="match status" value="1"/>
</dbReference>
<evidence type="ECO:0000313" key="2">
    <source>
        <dbReference type="EMBL" id="MTU43536.1"/>
    </source>
</evidence>
<comment type="caution">
    <text evidence="2">The sequence shown here is derived from an EMBL/GenBank/DDBJ whole genome shotgun (WGS) entry which is preliminary data.</text>
</comment>
<feature type="domain" description="TraG P-loop" evidence="1">
    <location>
        <begin position="497"/>
        <end position="554"/>
    </location>
</feature>
<dbReference type="EMBL" id="WNCL01000021">
    <property type="protein sequence ID" value="MTU43536.1"/>
    <property type="molecule type" value="Genomic_DNA"/>
</dbReference>